<proteinExistence type="predicted"/>
<dbReference type="AlphaFoldDB" id="A0A077EFV1"/>
<sequence length="261" mass="29117">MRKFLLSALLFGAIFSCSNDDNRSDNNSNSNEAVLPVKIVENGSESVIKYNGAKISEVINTDGSKQVFKYEGDNIVKTSNYDEKGREIMTEVFTYSNGKIASKTTTEVDNIGLPSERKLTAILTYKWADANHVTETSASNNGSNNILTDYYFSNGNMIKKIRNYSVGSIVSKTESNYSYDTRNNPLKNVKGMEALFDSDYASNNLIKEEIKNTTTNSTESSSTTTYTNEYNNNNYIIKRVGKTVGVNVSEKETTTTYTYNK</sequence>
<evidence type="ECO:0000313" key="2">
    <source>
        <dbReference type="Proteomes" id="UP000028933"/>
    </source>
</evidence>
<protein>
    <recommendedName>
        <fullName evidence="3">DUF4595 domain-containing protein</fullName>
    </recommendedName>
</protein>
<dbReference type="HOGENOM" id="CLU_089576_0_0_10"/>
<dbReference type="EMBL" id="CP007547">
    <property type="protein sequence ID" value="AIL45448.1"/>
    <property type="molecule type" value="Genomic_DNA"/>
</dbReference>
<dbReference type="KEGG" id="eao:BD94_1673"/>
<dbReference type="Proteomes" id="UP000028933">
    <property type="component" value="Chromosome"/>
</dbReference>
<dbReference type="STRING" id="1338011.BD94_1673"/>
<organism evidence="1 2">
    <name type="scientific">Elizabethkingia anophelis NUHP1</name>
    <dbReference type="NCBI Taxonomy" id="1338011"/>
    <lineage>
        <taxon>Bacteria</taxon>
        <taxon>Pseudomonadati</taxon>
        <taxon>Bacteroidota</taxon>
        <taxon>Flavobacteriia</taxon>
        <taxon>Flavobacteriales</taxon>
        <taxon>Weeksellaceae</taxon>
        <taxon>Elizabethkingia</taxon>
    </lineage>
</organism>
<evidence type="ECO:0008006" key="3">
    <source>
        <dbReference type="Google" id="ProtNLM"/>
    </source>
</evidence>
<name>A0A077EFV1_9FLAO</name>
<gene>
    <name evidence="1" type="ORF">BD94_1673</name>
</gene>
<dbReference type="RefSeq" id="WP_024566416.1">
    <property type="nucleotide sequence ID" value="NZ_CP007547.1"/>
</dbReference>
<evidence type="ECO:0000313" key="1">
    <source>
        <dbReference type="EMBL" id="AIL45448.1"/>
    </source>
</evidence>
<dbReference type="PROSITE" id="PS51257">
    <property type="entry name" value="PROKAR_LIPOPROTEIN"/>
    <property type="match status" value="1"/>
</dbReference>
<accession>A0A077EFV1</accession>
<reference evidence="1 2" key="1">
    <citation type="journal article" date="2013" name="Lancet">
        <title>First case of E anophelis outbreak in an intensive-care unit.</title>
        <authorList>
            <person name="Teo J."/>
            <person name="Tan S.Y."/>
            <person name="Tay M."/>
            <person name="Ding Y."/>
            <person name="Kjelleberg S."/>
            <person name="Givskov M."/>
            <person name="Lin R.T."/>
            <person name="Yang L."/>
        </authorList>
    </citation>
    <scope>NUCLEOTIDE SEQUENCE [LARGE SCALE GENOMIC DNA]</scope>
    <source>
        <strain evidence="1 2">NUHP1</strain>
    </source>
</reference>
<dbReference type="eggNOG" id="ENOG5032TS9">
    <property type="taxonomic scope" value="Bacteria"/>
</dbReference>